<keyword evidence="2" id="KW-0472">Membrane</keyword>
<accession>A0ABQ9US25</accession>
<comment type="caution">
    <text evidence="3">The sequence shown here is derived from an EMBL/GenBank/DDBJ whole genome shotgun (WGS) entry which is preliminary data.</text>
</comment>
<reference evidence="3 4" key="1">
    <citation type="submission" date="2023-05" db="EMBL/GenBank/DDBJ databases">
        <title>B98-5 Cell Line De Novo Hybrid Assembly: An Optical Mapping Approach.</title>
        <authorList>
            <person name="Kananen K."/>
            <person name="Auerbach J.A."/>
            <person name="Kautto E."/>
            <person name="Blachly J.S."/>
        </authorList>
    </citation>
    <scope>NUCLEOTIDE SEQUENCE [LARGE SCALE GENOMIC DNA]</scope>
    <source>
        <strain evidence="3">B95-8</strain>
        <tissue evidence="3">Cell line</tissue>
    </source>
</reference>
<feature type="region of interest" description="Disordered" evidence="1">
    <location>
        <begin position="132"/>
        <end position="251"/>
    </location>
</feature>
<feature type="region of interest" description="Disordered" evidence="1">
    <location>
        <begin position="60"/>
        <end position="104"/>
    </location>
</feature>
<name>A0ABQ9US25_SAGOE</name>
<proteinExistence type="predicted"/>
<keyword evidence="2" id="KW-1133">Transmembrane helix</keyword>
<dbReference type="EMBL" id="JASSZA010000010">
    <property type="protein sequence ID" value="KAK2099873.1"/>
    <property type="molecule type" value="Genomic_DNA"/>
</dbReference>
<evidence type="ECO:0000256" key="2">
    <source>
        <dbReference type="SAM" id="Phobius"/>
    </source>
</evidence>
<feature type="compositionally biased region" description="Low complexity" evidence="1">
    <location>
        <begin position="180"/>
        <end position="194"/>
    </location>
</feature>
<keyword evidence="4" id="KW-1185">Reference proteome</keyword>
<evidence type="ECO:0000256" key="1">
    <source>
        <dbReference type="SAM" id="MobiDB-lite"/>
    </source>
</evidence>
<gene>
    <name evidence="3" type="ORF">P7K49_021221</name>
</gene>
<feature type="region of interest" description="Disordered" evidence="1">
    <location>
        <begin position="393"/>
        <end position="414"/>
    </location>
</feature>
<dbReference type="Proteomes" id="UP001266305">
    <property type="component" value="Unassembled WGS sequence"/>
</dbReference>
<organism evidence="3 4">
    <name type="scientific">Saguinus oedipus</name>
    <name type="common">Cotton-top tamarin</name>
    <name type="synonym">Oedipomidas oedipus</name>
    <dbReference type="NCBI Taxonomy" id="9490"/>
    <lineage>
        <taxon>Eukaryota</taxon>
        <taxon>Metazoa</taxon>
        <taxon>Chordata</taxon>
        <taxon>Craniata</taxon>
        <taxon>Vertebrata</taxon>
        <taxon>Euteleostomi</taxon>
        <taxon>Mammalia</taxon>
        <taxon>Eutheria</taxon>
        <taxon>Euarchontoglires</taxon>
        <taxon>Primates</taxon>
        <taxon>Haplorrhini</taxon>
        <taxon>Platyrrhini</taxon>
        <taxon>Cebidae</taxon>
        <taxon>Callitrichinae</taxon>
        <taxon>Saguinus</taxon>
    </lineage>
</organism>
<sequence>MEEDCHQKIDELFSGKLYLIGIAAIVVAVIMRRRPPADLRDDPEHGAVLWHPEQLRVLRPRRSGRRDPCRGPNPTAPRTLRGGCHRLGTVPAGGQEGSDSQSALGDGLGAGAGWAAGLLFLLRDADARTAGPGKGVLSRACQTDQRSSRQGELRFLHVQRPPPCPGGRETGDLEGPGPGFPAAPSGAASGPPGARTNAPELRAQGCAGGPAASPRATPHKFAARAQPTPRGGKASARPADPAGPPPSPVAHRSRLRVLISGWDRLCVCPERDREGSWGVPPRCPKTPEELPLPLPVVTGSVRNGIRPPYEMTHFLPEAAAVLAASSRWRWDHGKPARLSVSPRAFWELQAWPLLFLFSLVSSGIVSPTNAAVPGLFPSRTTGPRCQGVEKLTHAHKTTRPDRRRERPPSALWEV</sequence>
<evidence type="ECO:0000313" key="4">
    <source>
        <dbReference type="Proteomes" id="UP001266305"/>
    </source>
</evidence>
<protein>
    <submittedName>
        <fullName evidence="3">Uncharacterized protein</fullName>
    </submittedName>
</protein>
<feature type="compositionally biased region" description="Basic and acidic residues" evidence="1">
    <location>
        <begin position="146"/>
        <end position="155"/>
    </location>
</feature>
<feature type="transmembrane region" description="Helical" evidence="2">
    <location>
        <begin position="12"/>
        <end position="31"/>
    </location>
</feature>
<feature type="compositionally biased region" description="Basic and acidic residues" evidence="1">
    <location>
        <begin position="398"/>
        <end position="407"/>
    </location>
</feature>
<keyword evidence="2" id="KW-0812">Transmembrane</keyword>
<evidence type="ECO:0000313" key="3">
    <source>
        <dbReference type="EMBL" id="KAK2099873.1"/>
    </source>
</evidence>